<reference evidence="6 7" key="1">
    <citation type="submission" date="2019-04" db="EMBL/GenBank/DDBJ databases">
        <title>Bacillus sediminilitoris sp. nov., isolated from a tidal flat sediment on the East China Sea.</title>
        <authorList>
            <person name="Wei Y."/>
            <person name="Mao H."/>
            <person name="Fang J."/>
        </authorList>
    </citation>
    <scope>NUCLEOTIDE SEQUENCE [LARGE SCALE GENOMIC DNA]</scope>
    <source>
        <strain evidence="6 7">DSL-17</strain>
    </source>
</reference>
<evidence type="ECO:0000256" key="2">
    <source>
        <dbReference type="ARBA" id="ARBA00022490"/>
    </source>
</evidence>
<dbReference type="Pfam" id="PF06325">
    <property type="entry name" value="PrmA"/>
    <property type="match status" value="1"/>
</dbReference>
<evidence type="ECO:0000313" key="7">
    <source>
        <dbReference type="Proteomes" id="UP000310334"/>
    </source>
</evidence>
<dbReference type="InterPro" id="IPR004498">
    <property type="entry name" value="Ribosomal_PrmA_MeTrfase"/>
</dbReference>
<dbReference type="Proteomes" id="UP000310334">
    <property type="component" value="Unassembled WGS sequence"/>
</dbReference>
<dbReference type="PIRSF" id="PIRSF000401">
    <property type="entry name" value="RPL11_MTase"/>
    <property type="match status" value="1"/>
</dbReference>
<dbReference type="RefSeq" id="WP_136352698.1">
    <property type="nucleotide sequence ID" value="NZ_CP046266.1"/>
</dbReference>
<dbReference type="OrthoDB" id="1888493at2"/>
<dbReference type="CDD" id="cd02440">
    <property type="entry name" value="AdoMet_MTases"/>
    <property type="match status" value="1"/>
</dbReference>
<dbReference type="PANTHER" id="PTHR43648">
    <property type="entry name" value="ELECTRON TRANSFER FLAVOPROTEIN BETA SUBUNIT LYSINE METHYLTRANSFERASE"/>
    <property type="match status" value="1"/>
</dbReference>
<organism evidence="6 7">
    <name type="scientific">Metabacillus sediminilitoris</name>
    <dbReference type="NCBI Taxonomy" id="2567941"/>
    <lineage>
        <taxon>Bacteria</taxon>
        <taxon>Bacillati</taxon>
        <taxon>Bacillota</taxon>
        <taxon>Bacilli</taxon>
        <taxon>Bacillales</taxon>
        <taxon>Bacillaceae</taxon>
        <taxon>Metabacillus</taxon>
    </lineage>
</organism>
<evidence type="ECO:0000256" key="4">
    <source>
        <dbReference type="ARBA" id="ARBA00022679"/>
    </source>
</evidence>
<name>A0A4S4C0X6_9BACI</name>
<dbReference type="PANTHER" id="PTHR43648:SF1">
    <property type="entry name" value="ELECTRON TRANSFER FLAVOPROTEIN BETA SUBUNIT LYSINE METHYLTRANSFERASE"/>
    <property type="match status" value="1"/>
</dbReference>
<gene>
    <name evidence="6" type="ORF">E6W99_08195</name>
</gene>
<dbReference type="EMBL" id="SSNT01000005">
    <property type="protein sequence ID" value="THF81124.1"/>
    <property type="molecule type" value="Genomic_DNA"/>
</dbReference>
<dbReference type="InterPro" id="IPR050078">
    <property type="entry name" value="Ribosomal_L11_MeTrfase_PrmA"/>
</dbReference>
<evidence type="ECO:0000256" key="1">
    <source>
        <dbReference type="ARBA" id="ARBA00009741"/>
    </source>
</evidence>
<evidence type="ECO:0000313" key="6">
    <source>
        <dbReference type="EMBL" id="THF81124.1"/>
    </source>
</evidence>
<dbReference type="SUPFAM" id="SSF53335">
    <property type="entry name" value="S-adenosyl-L-methionine-dependent methyltransferases"/>
    <property type="match status" value="1"/>
</dbReference>
<comment type="similarity">
    <text evidence="1">Belongs to the methyltransferase superfamily. PrmA family.</text>
</comment>
<keyword evidence="7" id="KW-1185">Reference proteome</keyword>
<dbReference type="GO" id="GO:0008276">
    <property type="term" value="F:protein methyltransferase activity"/>
    <property type="evidence" value="ECO:0007669"/>
    <property type="project" value="InterPro"/>
</dbReference>
<proteinExistence type="inferred from homology"/>
<accession>A0A4S4C0X6</accession>
<keyword evidence="3" id="KW-0489">Methyltransferase</keyword>
<dbReference type="GO" id="GO:0032259">
    <property type="term" value="P:methylation"/>
    <property type="evidence" value="ECO:0007669"/>
    <property type="project" value="UniProtKB-KW"/>
</dbReference>
<dbReference type="Gene3D" id="3.40.50.150">
    <property type="entry name" value="Vaccinia Virus protein VP39"/>
    <property type="match status" value="1"/>
</dbReference>
<dbReference type="InterPro" id="IPR029063">
    <property type="entry name" value="SAM-dependent_MTases_sf"/>
</dbReference>
<evidence type="ECO:0000256" key="5">
    <source>
        <dbReference type="ARBA" id="ARBA00022691"/>
    </source>
</evidence>
<evidence type="ECO:0000256" key="3">
    <source>
        <dbReference type="ARBA" id="ARBA00022603"/>
    </source>
</evidence>
<protein>
    <submittedName>
        <fullName evidence="6">Uncharacterized protein</fullName>
    </submittedName>
</protein>
<keyword evidence="2" id="KW-0963">Cytoplasm</keyword>
<sequence length="299" mass="34347">MLHEFTINIPYKQIDQYTDKLNAAGIYNLYYESPIEIIKVQNGYGYEEKEDQHIDLKIYASDIEVENLPESYFSLLESTLSVSKEDFQYMAYEEENWEQSYEFQDIDLGNGWVIVYPNSQQQYEGKKILKFDPLAAFGTGLHETTQGCLRMILEKDLTGKSVLDLGTGSGMLAIASSLKGAEKVVAVDYEEVERELYHNAKLNGLTNDLQVVQADLITGDYQINDHFDLILINIGANETMSILKRHDLLKNSNDFIISGLVEWHIDQLIADFEAGEFKIKEKKQTNEWVTIHFTKTFIH</sequence>
<comment type="caution">
    <text evidence="6">The sequence shown here is derived from an EMBL/GenBank/DDBJ whole genome shotgun (WGS) entry which is preliminary data.</text>
</comment>
<dbReference type="AlphaFoldDB" id="A0A4S4C0X6"/>
<keyword evidence="5" id="KW-0949">S-adenosyl-L-methionine</keyword>
<keyword evidence="4" id="KW-0808">Transferase</keyword>